<dbReference type="RefSeq" id="WP_112221493.1">
    <property type="nucleotide sequence ID" value="NZ_CP047673.1"/>
</dbReference>
<evidence type="ECO:0000256" key="1">
    <source>
        <dbReference type="SAM" id="Phobius"/>
    </source>
</evidence>
<comment type="caution">
    <text evidence="3">The sequence shown here is derived from an EMBL/GenBank/DDBJ whole genome shotgun (WGS) entry which is preliminary data.</text>
</comment>
<evidence type="ECO:0000313" key="4">
    <source>
        <dbReference type="Proteomes" id="UP000251002"/>
    </source>
</evidence>
<keyword evidence="4" id="KW-1185">Reference proteome</keyword>
<keyword evidence="2" id="KW-0732">Signal</keyword>
<accession>A0A365L6R3</accession>
<gene>
    <name evidence="3" type="ORF">DP120_01935</name>
</gene>
<keyword evidence="1" id="KW-0472">Membrane</keyword>
<evidence type="ECO:0000313" key="3">
    <source>
        <dbReference type="EMBL" id="RAZ81069.1"/>
    </source>
</evidence>
<dbReference type="AlphaFoldDB" id="A0A365L6R3"/>
<sequence>MKMNKLLVALPLSLAMLVPTAALADSHGSHSSGTNESAQTAVATDTAAAELRIQLDTVLTEHAFLAVEAMRKGADGAEDFDQASAALLANSDDLTAAVSSVYGEEGGAAFQEIWNSHIGYFVDYVSATAEGDQAAKDEALAALEEYKKEQSAFFDSASEGRLPAAAIQEGLDMHVDQLITAFDAYVEGDFETAYTLEREAIHHMSMFAETLSIAIADQFPELVDGTNPDTPAIDLRATLNYTFTEHAGLAVMAMQDGADGAASFDQAAGALMANADDLSAAVASVYGEEAGAQFAEIWGSHIGYFVDYVKATGAGDTEAQEQAKADLDGYIVEQAALLDAATEGRVPADALEEGLTMHVSQLLASFDSYVAGDYDAAYASMREAYAHMTMPAAGLSAAITDQFPEQFGGAEMPEKMPATGFGGAEGAGTIPYLWIFAGLMLAALTTTMAFRARKQ</sequence>
<name>A0A365L6R3_9BACL</name>
<dbReference type="EMBL" id="QLZR01000001">
    <property type="protein sequence ID" value="RAZ81069.1"/>
    <property type="molecule type" value="Genomic_DNA"/>
</dbReference>
<evidence type="ECO:0000256" key="2">
    <source>
        <dbReference type="SAM" id="SignalP"/>
    </source>
</evidence>
<feature type="chain" id="PRO_5017024769" evidence="2">
    <location>
        <begin position="25"/>
        <end position="455"/>
    </location>
</feature>
<protein>
    <submittedName>
        <fullName evidence="3">Copper amine oxidase</fullName>
    </submittedName>
</protein>
<feature type="signal peptide" evidence="2">
    <location>
        <begin position="1"/>
        <end position="24"/>
    </location>
</feature>
<keyword evidence="1" id="KW-1133">Transmembrane helix</keyword>
<dbReference type="Proteomes" id="UP000251002">
    <property type="component" value="Unassembled WGS sequence"/>
</dbReference>
<organism evidence="3 4">
    <name type="scientific">Planococcus halotolerans</name>
    <dbReference type="NCBI Taxonomy" id="2233542"/>
    <lineage>
        <taxon>Bacteria</taxon>
        <taxon>Bacillati</taxon>
        <taxon>Bacillota</taxon>
        <taxon>Bacilli</taxon>
        <taxon>Bacillales</taxon>
        <taxon>Caryophanaceae</taxon>
        <taxon>Planococcus</taxon>
    </lineage>
</organism>
<feature type="transmembrane region" description="Helical" evidence="1">
    <location>
        <begin position="432"/>
        <end position="450"/>
    </location>
</feature>
<proteinExistence type="predicted"/>
<reference evidence="3 4" key="1">
    <citation type="submission" date="2018-06" db="EMBL/GenBank/DDBJ databases">
        <title>The draft genome sequences of strains SCU63 and S1.</title>
        <authorList>
            <person name="Gan L."/>
        </authorList>
    </citation>
    <scope>NUCLEOTIDE SEQUENCE [LARGE SCALE GENOMIC DNA]</scope>
    <source>
        <strain evidence="3 4">SCU63</strain>
    </source>
</reference>
<keyword evidence="1" id="KW-0812">Transmembrane</keyword>